<dbReference type="EMBL" id="GBXM01034481">
    <property type="protein sequence ID" value="JAH74096.1"/>
    <property type="molecule type" value="Transcribed_RNA"/>
</dbReference>
<protein>
    <submittedName>
        <fullName evidence="1">Uncharacterized protein</fullName>
    </submittedName>
</protein>
<organism evidence="1">
    <name type="scientific">Anguilla anguilla</name>
    <name type="common">European freshwater eel</name>
    <name type="synonym">Muraena anguilla</name>
    <dbReference type="NCBI Taxonomy" id="7936"/>
    <lineage>
        <taxon>Eukaryota</taxon>
        <taxon>Metazoa</taxon>
        <taxon>Chordata</taxon>
        <taxon>Craniata</taxon>
        <taxon>Vertebrata</taxon>
        <taxon>Euteleostomi</taxon>
        <taxon>Actinopterygii</taxon>
        <taxon>Neopterygii</taxon>
        <taxon>Teleostei</taxon>
        <taxon>Anguilliformes</taxon>
        <taxon>Anguillidae</taxon>
        <taxon>Anguilla</taxon>
    </lineage>
</organism>
<evidence type="ECO:0000313" key="1">
    <source>
        <dbReference type="EMBL" id="JAH74096.1"/>
    </source>
</evidence>
<reference evidence="1" key="2">
    <citation type="journal article" date="2015" name="Fish Shellfish Immunol.">
        <title>Early steps in the European eel (Anguilla anguilla)-Vibrio vulnificus interaction in the gills: Role of the RtxA13 toxin.</title>
        <authorList>
            <person name="Callol A."/>
            <person name="Pajuelo D."/>
            <person name="Ebbesson L."/>
            <person name="Teles M."/>
            <person name="MacKenzie S."/>
            <person name="Amaro C."/>
        </authorList>
    </citation>
    <scope>NUCLEOTIDE SEQUENCE</scope>
</reference>
<reference evidence="1" key="1">
    <citation type="submission" date="2014-11" db="EMBL/GenBank/DDBJ databases">
        <authorList>
            <person name="Amaro Gonzalez C."/>
        </authorList>
    </citation>
    <scope>NUCLEOTIDE SEQUENCE</scope>
</reference>
<dbReference type="AlphaFoldDB" id="A0A0E9V7W2"/>
<proteinExistence type="predicted"/>
<sequence length="43" mass="5098">MLNLQYFCWAGNYLACSISVEICIMQMYLVPYDCHLFCFSFCI</sequence>
<name>A0A0E9V7W2_ANGAN</name>
<accession>A0A0E9V7W2</accession>